<gene>
    <name evidence="3" type="ORF">C1SCF055_LOCUS1361</name>
</gene>
<dbReference type="PROSITE" id="PS51375">
    <property type="entry name" value="PPR"/>
    <property type="match status" value="2"/>
</dbReference>
<sequence>MGGVKWHDTIKSLEGCTLDGQPVPLRSVNLALRTEKRWARSLELLQRLHAWRLRGDTVTLNSCLRSWPWRRGMAMMATSQVDVITCNTGIAEIGPWPGTLVMFDSFQRSMVQADTITFNSLLSRVWTLAGCLLHMRGRSLETNVVSYNASIHASEGDWRKSLDFLRQMLREGLADIISFGSGISGCGKATQWQGAIHLLAALPSQRLAVSAVAMNSAIAAGPWHCSTSLLRKGRSATVVSYNALAAACEKSSQWTSTLLLLESLLLHGFQWNLVMFNTAISACETCNWSMAEALLGDHGLPLADVVTFNAMLSASGQSQKWHRSLDILEHLQHSHVEASVVTFNSTIGACASWVRGCLLLCDLADVVTCNAMINTCSTWETAWWLLGAISDRRCAGNAVSCGTVVARCREQWRTAWHLLAQMERQVQGNEVVYSALLSCCEQGEDWRAALAVLARMQEKSLQANVIAINAAISACEKCKRWSEALSLLQALQAQRQDDVVSHSAAIGACQLWPLALWLFATMARAPDVQCCNAVVGALTGATQWARALETLRAMGSYQLRGNAITFNACIDACERSDRWWEVLLLLANLDKLMALDPALKAGSR</sequence>
<dbReference type="PANTHER" id="PTHR47942:SF63">
    <property type="entry name" value="PENTATRICOPEPTIDE REPEAT-CONTAINING PROTEIN"/>
    <property type="match status" value="1"/>
</dbReference>
<dbReference type="InterPro" id="IPR051222">
    <property type="entry name" value="PPR/CCM1_RNA-binding"/>
</dbReference>
<feature type="repeat" description="PPR" evidence="2">
    <location>
        <begin position="304"/>
        <end position="338"/>
    </location>
</feature>
<evidence type="ECO:0000313" key="5">
    <source>
        <dbReference type="Proteomes" id="UP001152797"/>
    </source>
</evidence>
<comment type="caution">
    <text evidence="3">The sequence shown here is derived from an EMBL/GenBank/DDBJ whole genome shotgun (WGS) entry which is preliminary data.</text>
</comment>
<dbReference type="Gene3D" id="1.25.40.10">
    <property type="entry name" value="Tetratricopeptide repeat domain"/>
    <property type="match status" value="4"/>
</dbReference>
<dbReference type="InterPro" id="IPR011990">
    <property type="entry name" value="TPR-like_helical_dom_sf"/>
</dbReference>
<feature type="repeat" description="PPR" evidence="2">
    <location>
        <begin position="429"/>
        <end position="463"/>
    </location>
</feature>
<dbReference type="PANTHER" id="PTHR47942">
    <property type="entry name" value="TETRATRICOPEPTIDE REPEAT (TPR)-LIKE SUPERFAMILY PROTEIN-RELATED"/>
    <property type="match status" value="1"/>
</dbReference>
<dbReference type="AlphaFoldDB" id="A0A9P1FE97"/>
<organism evidence="3">
    <name type="scientific">Cladocopium goreaui</name>
    <dbReference type="NCBI Taxonomy" id="2562237"/>
    <lineage>
        <taxon>Eukaryota</taxon>
        <taxon>Sar</taxon>
        <taxon>Alveolata</taxon>
        <taxon>Dinophyceae</taxon>
        <taxon>Suessiales</taxon>
        <taxon>Symbiodiniaceae</taxon>
        <taxon>Cladocopium</taxon>
    </lineage>
</organism>
<keyword evidence="5" id="KW-1185">Reference proteome</keyword>
<dbReference type="EMBL" id="CAMXCT010000036">
    <property type="protein sequence ID" value="CAI3972816.1"/>
    <property type="molecule type" value="Genomic_DNA"/>
</dbReference>
<dbReference type="EMBL" id="CAMXCT020000036">
    <property type="protein sequence ID" value="CAL1126191.1"/>
    <property type="molecule type" value="Genomic_DNA"/>
</dbReference>
<reference evidence="3" key="1">
    <citation type="submission" date="2022-10" db="EMBL/GenBank/DDBJ databases">
        <authorList>
            <person name="Chen Y."/>
            <person name="Dougan E. K."/>
            <person name="Chan C."/>
            <person name="Rhodes N."/>
            <person name="Thang M."/>
        </authorList>
    </citation>
    <scope>NUCLEOTIDE SEQUENCE</scope>
</reference>
<accession>A0A9P1FE97</accession>
<protein>
    <submittedName>
        <fullName evidence="4">Pentatricopeptide repeat-containing protein GUN1, chloroplastic (Pentatricopeptide repeat-containing protein At2g31400) (Protein GENOMES UNCOUPLED 1)</fullName>
    </submittedName>
</protein>
<evidence type="ECO:0000256" key="1">
    <source>
        <dbReference type="ARBA" id="ARBA00022737"/>
    </source>
</evidence>
<evidence type="ECO:0000313" key="3">
    <source>
        <dbReference type="EMBL" id="CAI3972816.1"/>
    </source>
</evidence>
<reference evidence="4 5" key="2">
    <citation type="submission" date="2024-05" db="EMBL/GenBank/DDBJ databases">
        <authorList>
            <person name="Chen Y."/>
            <person name="Shah S."/>
            <person name="Dougan E. K."/>
            <person name="Thang M."/>
            <person name="Chan C."/>
        </authorList>
    </citation>
    <scope>NUCLEOTIDE SEQUENCE [LARGE SCALE GENOMIC DNA]</scope>
</reference>
<name>A0A9P1FE97_9DINO</name>
<dbReference type="InterPro" id="IPR002885">
    <property type="entry name" value="PPR_rpt"/>
</dbReference>
<dbReference type="EMBL" id="CAMXCT030000036">
    <property type="protein sequence ID" value="CAL4760128.1"/>
    <property type="molecule type" value="Genomic_DNA"/>
</dbReference>
<dbReference type="Pfam" id="PF13812">
    <property type="entry name" value="PPR_3"/>
    <property type="match status" value="2"/>
</dbReference>
<evidence type="ECO:0000256" key="2">
    <source>
        <dbReference type="PROSITE-ProRule" id="PRU00708"/>
    </source>
</evidence>
<proteinExistence type="predicted"/>
<evidence type="ECO:0000313" key="4">
    <source>
        <dbReference type="EMBL" id="CAL4760128.1"/>
    </source>
</evidence>
<keyword evidence="1" id="KW-0677">Repeat</keyword>
<dbReference type="NCBIfam" id="TIGR00756">
    <property type="entry name" value="PPR"/>
    <property type="match status" value="1"/>
</dbReference>
<dbReference type="Proteomes" id="UP001152797">
    <property type="component" value="Unassembled WGS sequence"/>
</dbReference>